<dbReference type="Pfam" id="PF14011">
    <property type="entry name" value="ESX-1_EspG"/>
    <property type="match status" value="1"/>
</dbReference>
<evidence type="ECO:0000256" key="2">
    <source>
        <dbReference type="ARBA" id="ARBA00006411"/>
    </source>
</evidence>
<name>A0ABS8ZM00_9PSEU</name>
<comment type="subcellular location">
    <subcellularLocation>
        <location evidence="1">Cytoplasm</location>
    </subcellularLocation>
</comment>
<dbReference type="EMBL" id="JAJVCN010000003">
    <property type="protein sequence ID" value="MCE7008542.1"/>
    <property type="molecule type" value="Genomic_DNA"/>
</dbReference>
<protein>
    <submittedName>
        <fullName evidence="5">ESX secretion-associated protein EspG</fullName>
    </submittedName>
</protein>
<dbReference type="Proteomes" id="UP001521150">
    <property type="component" value="Unassembled WGS sequence"/>
</dbReference>
<comment type="caution">
    <text evidence="5">The sequence shown here is derived from an EMBL/GenBank/DDBJ whole genome shotgun (WGS) entry which is preliminary data.</text>
</comment>
<organism evidence="5 6">
    <name type="scientific">Kibdelosporangium philippinense</name>
    <dbReference type="NCBI Taxonomy" id="211113"/>
    <lineage>
        <taxon>Bacteria</taxon>
        <taxon>Bacillati</taxon>
        <taxon>Actinomycetota</taxon>
        <taxon>Actinomycetes</taxon>
        <taxon>Pseudonocardiales</taxon>
        <taxon>Pseudonocardiaceae</taxon>
        <taxon>Kibdelosporangium</taxon>
    </lineage>
</organism>
<keyword evidence="6" id="KW-1185">Reference proteome</keyword>
<evidence type="ECO:0000256" key="4">
    <source>
        <dbReference type="ARBA" id="ARBA00023186"/>
    </source>
</evidence>
<dbReference type="RefSeq" id="WP_233730032.1">
    <property type="nucleotide sequence ID" value="NZ_JAJVCN010000003.1"/>
</dbReference>
<evidence type="ECO:0000256" key="3">
    <source>
        <dbReference type="ARBA" id="ARBA00022490"/>
    </source>
</evidence>
<evidence type="ECO:0000313" key="6">
    <source>
        <dbReference type="Proteomes" id="UP001521150"/>
    </source>
</evidence>
<keyword evidence="3" id="KW-0963">Cytoplasm</keyword>
<accession>A0ABS8ZM00</accession>
<evidence type="ECO:0000256" key="1">
    <source>
        <dbReference type="ARBA" id="ARBA00004496"/>
    </source>
</evidence>
<sequence>MLWPRPMRVALNTLMRLVRAENIGELPDVLTPAAGWQPEAEEKALDGQLREECTRLGWFDQRGRLDVDVAAALSVLCRPTIEYSGWITVGDTTAGVIVAATGRSALLAIEQDGWVSLRSVGSASLPRVLVAQTPDVGAGRGEPFRVRRADVLAFDGGQHRPHGGVAVHPVPLEVRRLHEIAALGRTGGGEFRVAVRDGVGRRHVASNTVSYVDTVVGRYVTLARMVNGEVEMFIAPADHRALVARLLEVHRSLTD</sequence>
<dbReference type="InterPro" id="IPR025734">
    <property type="entry name" value="EspG"/>
</dbReference>
<evidence type="ECO:0000313" key="5">
    <source>
        <dbReference type="EMBL" id="MCE7008542.1"/>
    </source>
</evidence>
<comment type="similarity">
    <text evidence="2">Belongs to the EspG family.</text>
</comment>
<proteinExistence type="inferred from homology"/>
<keyword evidence="4" id="KW-0143">Chaperone</keyword>
<reference evidence="5 6" key="1">
    <citation type="submission" date="2021-12" db="EMBL/GenBank/DDBJ databases">
        <title>Genome sequence of Kibdelosporangium philippinense ATCC 49844.</title>
        <authorList>
            <person name="Fedorov E.A."/>
            <person name="Omeragic M."/>
            <person name="Shalygina K.F."/>
            <person name="Maclea K.S."/>
        </authorList>
    </citation>
    <scope>NUCLEOTIDE SEQUENCE [LARGE SCALE GENOMIC DNA]</scope>
    <source>
        <strain evidence="5 6">ATCC 49844</strain>
    </source>
</reference>
<gene>
    <name evidence="5" type="ORF">LWC34_37880</name>
</gene>